<keyword evidence="2" id="KW-1185">Reference proteome</keyword>
<evidence type="ECO:0000313" key="1">
    <source>
        <dbReference type="EMBL" id="MBB1087870.1"/>
    </source>
</evidence>
<organism evidence="1 2">
    <name type="scientific">Marilutibacter penaei</name>
    <dbReference type="NCBI Taxonomy" id="2759900"/>
    <lineage>
        <taxon>Bacteria</taxon>
        <taxon>Pseudomonadati</taxon>
        <taxon>Pseudomonadota</taxon>
        <taxon>Gammaproteobacteria</taxon>
        <taxon>Lysobacterales</taxon>
        <taxon>Lysobacteraceae</taxon>
        <taxon>Marilutibacter</taxon>
    </lineage>
</organism>
<dbReference type="AlphaFoldDB" id="A0A7W3YE25"/>
<dbReference type="Proteomes" id="UP000552587">
    <property type="component" value="Unassembled WGS sequence"/>
</dbReference>
<protein>
    <submittedName>
        <fullName evidence="1">Uncharacterized protein</fullName>
    </submittedName>
</protein>
<sequence length="78" mass="7975">MTLFNATCPGDIAVHADDGGPVYVNGTEASYKSFSESYYEATDAASGVTISVTTNTDGTLSVSYTGKGRAHGVCTLDG</sequence>
<name>A0A7W3YE25_9GAMM</name>
<gene>
    <name evidence="1" type="ORF">H4F99_05125</name>
</gene>
<reference evidence="1 2" key="1">
    <citation type="submission" date="2020-07" db="EMBL/GenBank/DDBJ databases">
        <authorList>
            <person name="Xu S."/>
            <person name="Li A."/>
        </authorList>
    </citation>
    <scope>NUCLEOTIDE SEQUENCE [LARGE SCALE GENOMIC DNA]</scope>
    <source>
        <strain evidence="1 2">SG-8</strain>
    </source>
</reference>
<accession>A0A7W3YE25</accession>
<comment type="caution">
    <text evidence="1">The sequence shown here is derived from an EMBL/GenBank/DDBJ whole genome shotgun (WGS) entry which is preliminary data.</text>
</comment>
<evidence type="ECO:0000313" key="2">
    <source>
        <dbReference type="Proteomes" id="UP000552587"/>
    </source>
</evidence>
<proteinExistence type="predicted"/>
<dbReference type="EMBL" id="JACHTE010000003">
    <property type="protein sequence ID" value="MBB1087870.1"/>
    <property type="molecule type" value="Genomic_DNA"/>
</dbReference>